<feature type="region of interest" description="Disordered" evidence="1">
    <location>
        <begin position="103"/>
        <end position="157"/>
    </location>
</feature>
<organism evidence="2">
    <name type="scientific">freshwater metagenome</name>
    <dbReference type="NCBI Taxonomy" id="449393"/>
    <lineage>
        <taxon>unclassified sequences</taxon>
        <taxon>metagenomes</taxon>
        <taxon>ecological metagenomes</taxon>
    </lineage>
</organism>
<name>A0A6J7W4M0_9ZZZZ</name>
<proteinExistence type="predicted"/>
<evidence type="ECO:0000313" key="2">
    <source>
        <dbReference type="EMBL" id="CAB5133248.1"/>
    </source>
</evidence>
<dbReference type="AlphaFoldDB" id="A0A6J7W4M0"/>
<sequence length="199" mass="21058">MINRCAAVPVTLLAYWRKACHSPRYPGSERPSDLRTGLHIPSAAMSHVLRKTCGSSLARTETKSCSLLTLSDSYAQFSITVIPSSRACVSKALSSSRRGVTAANFPFDGKGTHTSRPLGERNQAASTSNHEGTVAGSKLSFSSSRKANVVRPSPQHLSRGNCALSITMTCNPARVAVIAAAMPAGPAPTINRSQSDEVF</sequence>
<gene>
    <name evidence="2" type="ORF">UFOPK4422_01475</name>
</gene>
<dbReference type="EMBL" id="CAFBRX010000195">
    <property type="protein sequence ID" value="CAB5133248.1"/>
    <property type="molecule type" value="Genomic_DNA"/>
</dbReference>
<evidence type="ECO:0000256" key="1">
    <source>
        <dbReference type="SAM" id="MobiDB-lite"/>
    </source>
</evidence>
<reference evidence="2" key="1">
    <citation type="submission" date="2020-05" db="EMBL/GenBank/DDBJ databases">
        <authorList>
            <person name="Chiriac C."/>
            <person name="Salcher M."/>
            <person name="Ghai R."/>
            <person name="Kavagutti S V."/>
        </authorList>
    </citation>
    <scope>NUCLEOTIDE SEQUENCE</scope>
</reference>
<protein>
    <submittedName>
        <fullName evidence="2">Unannotated protein</fullName>
    </submittedName>
</protein>
<accession>A0A6J7W4M0</accession>